<dbReference type="EMBL" id="DUZY01000004">
    <property type="protein sequence ID" value="DAD35104.1"/>
    <property type="molecule type" value="Genomic_DNA"/>
</dbReference>
<keyword evidence="3" id="KW-1185">Reference proteome</keyword>
<protein>
    <recommendedName>
        <fullName evidence="4">DUF4283 domain-containing protein</fullName>
    </recommendedName>
</protein>
<proteinExistence type="predicted"/>
<evidence type="ECO:0008006" key="4">
    <source>
        <dbReference type="Google" id="ProtNLM"/>
    </source>
</evidence>
<comment type="caution">
    <text evidence="2">The sequence shown here is derived from an EMBL/GenBank/DDBJ whole genome shotgun (WGS) entry which is preliminary data.</text>
</comment>
<evidence type="ECO:0000313" key="2">
    <source>
        <dbReference type="EMBL" id="DAD35104.1"/>
    </source>
</evidence>
<dbReference type="AlphaFoldDB" id="A0A822YLR2"/>
<evidence type="ECO:0000256" key="1">
    <source>
        <dbReference type="SAM" id="MobiDB-lite"/>
    </source>
</evidence>
<organism evidence="2 3">
    <name type="scientific">Nelumbo nucifera</name>
    <name type="common">Sacred lotus</name>
    <dbReference type="NCBI Taxonomy" id="4432"/>
    <lineage>
        <taxon>Eukaryota</taxon>
        <taxon>Viridiplantae</taxon>
        <taxon>Streptophyta</taxon>
        <taxon>Embryophyta</taxon>
        <taxon>Tracheophyta</taxon>
        <taxon>Spermatophyta</taxon>
        <taxon>Magnoliopsida</taxon>
        <taxon>Proteales</taxon>
        <taxon>Nelumbonaceae</taxon>
        <taxon>Nelumbo</taxon>
    </lineage>
</organism>
<reference evidence="2 3" key="1">
    <citation type="journal article" date="2020" name="Mol. Biol. Evol.">
        <title>Distinct Expression and Methylation Patterns for Genes with Different Fates following a Single Whole-Genome Duplication in Flowering Plants.</title>
        <authorList>
            <person name="Shi T."/>
            <person name="Rahmani R.S."/>
            <person name="Gugger P.F."/>
            <person name="Wang M."/>
            <person name="Li H."/>
            <person name="Zhang Y."/>
            <person name="Li Z."/>
            <person name="Wang Q."/>
            <person name="Van de Peer Y."/>
            <person name="Marchal K."/>
            <person name="Chen J."/>
        </authorList>
    </citation>
    <scope>NUCLEOTIDE SEQUENCE [LARGE SCALE GENOMIC DNA]</scope>
    <source>
        <tissue evidence="2">Leaf</tissue>
    </source>
</reference>
<name>A0A822YLR2_NELNU</name>
<gene>
    <name evidence="2" type="ORF">HUJ06_005744</name>
</gene>
<dbReference type="Proteomes" id="UP000607653">
    <property type="component" value="Unassembled WGS sequence"/>
</dbReference>
<evidence type="ECO:0000313" key="3">
    <source>
        <dbReference type="Proteomes" id="UP000607653"/>
    </source>
</evidence>
<feature type="region of interest" description="Disordered" evidence="1">
    <location>
        <begin position="110"/>
        <end position="130"/>
    </location>
</feature>
<accession>A0A822YLR2</accession>
<sequence length="130" mass="14661">MQKGEADKQPDEYTFDYADLWVHLLGLPLAYLNVTAAKHIAAALGKPFEPAANEVEKWSKFVRIKGTCRLKHRVETAIQDCSHEEIFQKLEALSVANITKDIRPSLPAKLAHRHARSHVDQPVHRSPTSD</sequence>